<evidence type="ECO:0000313" key="2">
    <source>
        <dbReference type="Proteomes" id="UP000515917"/>
    </source>
</evidence>
<gene>
    <name evidence="1" type="ORF">C1H71_12445</name>
</gene>
<name>A0A7G3GAP4_9NEIS</name>
<sequence length="75" mass="8601">MVTDTGADDITGFRKLLAAHIDLFPIKIEVGQYLLQKNFPADKRAQISWKKHPRAKELISRFNRGLKTIKSSDDF</sequence>
<protein>
    <submittedName>
        <fullName evidence="1">Uncharacterized protein</fullName>
    </submittedName>
</protein>
<dbReference type="KEGG" id="ifl:C1H71_12445"/>
<evidence type="ECO:0000313" key="1">
    <source>
        <dbReference type="EMBL" id="QBC44259.1"/>
    </source>
</evidence>
<reference evidence="1 2" key="1">
    <citation type="submission" date="2018-01" db="EMBL/GenBank/DDBJ databases">
        <title>Genome sequence of Iodobacter sp. strain PCH194 isolated from Indian Trans-Himalaya.</title>
        <authorList>
            <person name="Kumar V."/>
            <person name="Thakur V."/>
            <person name="Kumar S."/>
            <person name="Singh D."/>
        </authorList>
    </citation>
    <scope>NUCLEOTIDE SEQUENCE [LARGE SCALE GENOMIC DNA]</scope>
    <source>
        <strain evidence="1 2">PCH194</strain>
    </source>
</reference>
<proteinExistence type="predicted"/>
<dbReference type="RefSeq" id="WP_130106795.1">
    <property type="nucleotide sequence ID" value="NZ_CP025781.1"/>
</dbReference>
<dbReference type="Proteomes" id="UP000515917">
    <property type="component" value="Chromosome"/>
</dbReference>
<keyword evidence="2" id="KW-1185">Reference proteome</keyword>
<dbReference type="AlphaFoldDB" id="A0A7G3GAP4"/>
<dbReference type="EMBL" id="CP025781">
    <property type="protein sequence ID" value="QBC44259.1"/>
    <property type="molecule type" value="Genomic_DNA"/>
</dbReference>
<accession>A0A7G3GAP4</accession>
<organism evidence="1 2">
    <name type="scientific">Iodobacter fluviatilis</name>
    <dbReference type="NCBI Taxonomy" id="537"/>
    <lineage>
        <taxon>Bacteria</taxon>
        <taxon>Pseudomonadati</taxon>
        <taxon>Pseudomonadota</taxon>
        <taxon>Betaproteobacteria</taxon>
        <taxon>Neisseriales</taxon>
        <taxon>Chitinibacteraceae</taxon>
        <taxon>Iodobacter</taxon>
    </lineage>
</organism>